<evidence type="ECO:0000313" key="1">
    <source>
        <dbReference type="EMBL" id="NNV19477.1"/>
    </source>
</evidence>
<organism evidence="2 3">
    <name type="scientific">Brucella pseudogrignonensis</name>
    <dbReference type="NCBI Taxonomy" id="419475"/>
    <lineage>
        <taxon>Bacteria</taxon>
        <taxon>Pseudomonadati</taxon>
        <taxon>Pseudomonadota</taxon>
        <taxon>Alphaproteobacteria</taxon>
        <taxon>Hyphomicrobiales</taxon>
        <taxon>Brucellaceae</taxon>
        <taxon>Brucella/Ochrobactrum group</taxon>
        <taxon>Brucella</taxon>
    </lineage>
</organism>
<gene>
    <name evidence="2" type="ORF">CEV34_4842</name>
    <name evidence="1" type="ORF">EHE22_03410</name>
</gene>
<dbReference type="EMBL" id="PKQI01000001">
    <property type="protein sequence ID" value="NNV19477.1"/>
    <property type="molecule type" value="Genomic_DNA"/>
</dbReference>
<evidence type="ECO:0000313" key="4">
    <source>
        <dbReference type="Proteomes" id="UP000526233"/>
    </source>
</evidence>
<dbReference type="EMBL" id="NNRM01000047">
    <property type="protein sequence ID" value="OYR21571.1"/>
    <property type="molecule type" value="Genomic_DNA"/>
</dbReference>
<proteinExistence type="predicted"/>
<dbReference type="Proteomes" id="UP000216188">
    <property type="component" value="Unassembled WGS sequence"/>
</dbReference>
<dbReference type="Proteomes" id="UP000526233">
    <property type="component" value="Unassembled WGS sequence"/>
</dbReference>
<evidence type="ECO:0000313" key="3">
    <source>
        <dbReference type="Proteomes" id="UP000216188"/>
    </source>
</evidence>
<dbReference type="RefSeq" id="WP_007878834.1">
    <property type="nucleotide sequence ID" value="NZ_NNRM01000047.1"/>
</dbReference>
<dbReference type="AlphaFoldDB" id="A0A256G4G3"/>
<protein>
    <submittedName>
        <fullName evidence="2">Uncharacterized protein</fullName>
    </submittedName>
</protein>
<name>A0A256G4G3_9HYPH</name>
<sequence length="120" mass="13488">MVPDARIDREIARGELDKPKVPMPKPLHLTALGMRSCSAIKSDGGSTSYYELPEGASELNDLIEHKRMSFALGNIFKACYRFGEKDAASRLYDLNKIIFFAERLKAIELRAKNRTAIITI</sequence>
<evidence type="ECO:0000313" key="2">
    <source>
        <dbReference type="EMBL" id="OYR21571.1"/>
    </source>
</evidence>
<reference evidence="2 3" key="1">
    <citation type="submission" date="2017-07" db="EMBL/GenBank/DDBJ databases">
        <title>Phylogenetic study on the rhizospheric bacterium Ochrobactrum sp. A44.</title>
        <authorList>
            <person name="Krzyzanowska D.M."/>
            <person name="Ossowicki A."/>
            <person name="Rajewska M."/>
            <person name="Maciag T."/>
            <person name="Kaczynski Z."/>
            <person name="Czerwicka M."/>
            <person name="Jafra S."/>
        </authorList>
    </citation>
    <scope>NUCLEOTIDE SEQUENCE [LARGE SCALE GENOMIC DNA]</scope>
    <source>
        <strain evidence="2 3">CCUG 30717</strain>
    </source>
</reference>
<reference evidence="1 4" key="2">
    <citation type="submission" date="2018-11" db="EMBL/GenBank/DDBJ databases">
        <title>Genome sequencing and analysis.</title>
        <authorList>
            <person name="Huang Y.-T."/>
        </authorList>
    </citation>
    <scope>NUCLEOTIDE SEQUENCE [LARGE SCALE GENOMIC DNA]</scope>
    <source>
        <strain evidence="1 4">SHIN</strain>
    </source>
</reference>
<comment type="caution">
    <text evidence="2">The sequence shown here is derived from an EMBL/GenBank/DDBJ whole genome shotgun (WGS) entry which is preliminary data.</text>
</comment>
<accession>A0A256G4G3</accession>
<keyword evidence="3" id="KW-1185">Reference proteome</keyword>